<dbReference type="GO" id="GO:0051607">
    <property type="term" value="P:defense response to virus"/>
    <property type="evidence" value="ECO:0007669"/>
    <property type="project" value="UniProtKB-KW"/>
</dbReference>
<comment type="caution">
    <text evidence="11">The sequence shown here is derived from an EMBL/GenBank/DDBJ whole genome shotgun (WGS) entry which is preliminary data.</text>
</comment>
<proteinExistence type="predicted"/>
<dbReference type="Gene3D" id="1.10.3210.10">
    <property type="entry name" value="Hypothetical protein af1432"/>
    <property type="match status" value="1"/>
</dbReference>
<keyword evidence="7 8" id="KW-0472">Membrane</keyword>
<dbReference type="Pfam" id="PF01966">
    <property type="entry name" value="HD"/>
    <property type="match status" value="1"/>
</dbReference>
<accession>A0A923KHP5</accession>
<dbReference type="SUPFAM" id="SSF109604">
    <property type="entry name" value="HD-domain/PDEase-like"/>
    <property type="match status" value="1"/>
</dbReference>
<gene>
    <name evidence="11" type="ORF">H7U19_01570</name>
</gene>
<evidence type="ECO:0000256" key="4">
    <source>
        <dbReference type="ARBA" id="ARBA00022741"/>
    </source>
</evidence>
<dbReference type="InterPro" id="IPR006674">
    <property type="entry name" value="HD_domain"/>
</dbReference>
<reference evidence="11" key="1">
    <citation type="submission" date="2020-08" db="EMBL/GenBank/DDBJ databases">
        <title>Hyunsoonleella sp. strain SJ7 genome sequencing and assembly.</title>
        <authorList>
            <person name="Kim I."/>
        </authorList>
    </citation>
    <scope>NUCLEOTIDE SEQUENCE</scope>
    <source>
        <strain evidence="11">SJ7</strain>
    </source>
</reference>
<keyword evidence="5 8" id="KW-1133">Transmembrane helix</keyword>
<dbReference type="EMBL" id="JACNMF010000001">
    <property type="protein sequence ID" value="MBC3757074.1"/>
    <property type="molecule type" value="Genomic_DNA"/>
</dbReference>
<keyword evidence="2" id="KW-1003">Cell membrane</keyword>
<feature type="transmembrane region" description="Helical" evidence="8">
    <location>
        <begin position="277"/>
        <end position="297"/>
    </location>
</feature>
<feature type="transmembrane region" description="Helical" evidence="8">
    <location>
        <begin position="246"/>
        <end position="265"/>
    </location>
</feature>
<keyword evidence="12" id="KW-1185">Reference proteome</keyword>
<dbReference type="RefSeq" id="WP_186558082.1">
    <property type="nucleotide sequence ID" value="NZ_JACNMF010000001.1"/>
</dbReference>
<evidence type="ECO:0000313" key="12">
    <source>
        <dbReference type="Proteomes" id="UP000656244"/>
    </source>
</evidence>
<feature type="transmembrane region" description="Helical" evidence="8">
    <location>
        <begin position="373"/>
        <end position="392"/>
    </location>
</feature>
<evidence type="ECO:0000256" key="1">
    <source>
        <dbReference type="ARBA" id="ARBA00004236"/>
    </source>
</evidence>
<dbReference type="Proteomes" id="UP000656244">
    <property type="component" value="Unassembled WGS sequence"/>
</dbReference>
<evidence type="ECO:0000256" key="5">
    <source>
        <dbReference type="ARBA" id="ARBA00022989"/>
    </source>
</evidence>
<evidence type="ECO:0000256" key="8">
    <source>
        <dbReference type="SAM" id="Phobius"/>
    </source>
</evidence>
<feature type="domain" description="HD" evidence="9">
    <location>
        <begin position="29"/>
        <end position="125"/>
    </location>
</feature>
<dbReference type="CDD" id="cd00077">
    <property type="entry name" value="HDc"/>
    <property type="match status" value="1"/>
</dbReference>
<dbReference type="GO" id="GO:0000166">
    <property type="term" value="F:nucleotide binding"/>
    <property type="evidence" value="ECO:0007669"/>
    <property type="project" value="UniProtKB-KW"/>
</dbReference>
<evidence type="ECO:0000256" key="2">
    <source>
        <dbReference type="ARBA" id="ARBA00022475"/>
    </source>
</evidence>
<sequence length="397" mass="44914">MLIAEAEKFALNLLNEKLDTSFLYHNIPHTQRVVNSAKELAELANIEEADKNLLLVASWLHDTGYTKGAKDHEEESVKIAKAFLAGQNCPEKDVKTICDLILATKIDAVPKNQLECIIRDADSSHIGSKNYLEISELLRKEWELLCNKSLTESEWIAENIDFLTTRHRFYSTEASSMWDNRKGKNLSQLIKMKKKIDADSKKLNQKKEELSFKKSKVELPDRGIETMFRVALRNHITLSDIADTKANILLSVNAIIISVALSNLLPKLDNPSNSYLIYPTLIFLLFTVASTVLSVLATRPNVTKGQFTKEDVANKKVNLLFFGNFHQMSLKDFEWAMGEMMQDKDYLYGSLTKDLYFLGLVLNRKYNLLRTTYTVFMIGIVVSVIAFGIAFATSGAP</sequence>
<evidence type="ECO:0000256" key="6">
    <source>
        <dbReference type="ARBA" id="ARBA00023118"/>
    </source>
</evidence>
<keyword evidence="6" id="KW-0051">Antiviral defense</keyword>
<evidence type="ECO:0000313" key="11">
    <source>
        <dbReference type="EMBL" id="MBC3757074.1"/>
    </source>
</evidence>
<dbReference type="AlphaFoldDB" id="A0A923KHP5"/>
<dbReference type="InterPro" id="IPR003607">
    <property type="entry name" value="HD/PDEase_dom"/>
</dbReference>
<evidence type="ECO:0000256" key="7">
    <source>
        <dbReference type="ARBA" id="ARBA00023136"/>
    </source>
</evidence>
<evidence type="ECO:0000259" key="10">
    <source>
        <dbReference type="Pfam" id="PF18967"/>
    </source>
</evidence>
<comment type="subcellular location">
    <subcellularLocation>
        <location evidence="1">Cell membrane</location>
    </subcellularLocation>
</comment>
<evidence type="ECO:0000256" key="3">
    <source>
        <dbReference type="ARBA" id="ARBA00022692"/>
    </source>
</evidence>
<protein>
    <submittedName>
        <fullName evidence="11">HD domain-containing protein</fullName>
    </submittedName>
</protein>
<dbReference type="Pfam" id="PF18967">
    <property type="entry name" value="PycTM"/>
    <property type="match status" value="1"/>
</dbReference>
<name>A0A923KHP5_9FLAO</name>
<feature type="domain" description="Pycsar effector protein" evidence="10">
    <location>
        <begin position="229"/>
        <end position="388"/>
    </location>
</feature>
<evidence type="ECO:0000259" key="9">
    <source>
        <dbReference type="Pfam" id="PF01966"/>
    </source>
</evidence>
<dbReference type="GO" id="GO:0005886">
    <property type="term" value="C:plasma membrane"/>
    <property type="evidence" value="ECO:0007669"/>
    <property type="project" value="UniProtKB-SubCell"/>
</dbReference>
<keyword evidence="3 8" id="KW-0812">Transmembrane</keyword>
<keyword evidence="4" id="KW-0547">Nucleotide-binding</keyword>
<organism evidence="11 12">
    <name type="scientific">Hyunsoonleella aquatilis</name>
    <dbReference type="NCBI Taxonomy" id="2762758"/>
    <lineage>
        <taxon>Bacteria</taxon>
        <taxon>Pseudomonadati</taxon>
        <taxon>Bacteroidota</taxon>
        <taxon>Flavobacteriia</taxon>
        <taxon>Flavobacteriales</taxon>
        <taxon>Flavobacteriaceae</taxon>
    </lineage>
</organism>
<dbReference type="InterPro" id="IPR043760">
    <property type="entry name" value="PycTM_dom"/>
</dbReference>